<organism evidence="1 2">
    <name type="scientific">Caerostris extrusa</name>
    <name type="common">Bark spider</name>
    <name type="synonym">Caerostris bankana</name>
    <dbReference type="NCBI Taxonomy" id="172846"/>
    <lineage>
        <taxon>Eukaryota</taxon>
        <taxon>Metazoa</taxon>
        <taxon>Ecdysozoa</taxon>
        <taxon>Arthropoda</taxon>
        <taxon>Chelicerata</taxon>
        <taxon>Arachnida</taxon>
        <taxon>Araneae</taxon>
        <taxon>Araneomorphae</taxon>
        <taxon>Entelegynae</taxon>
        <taxon>Araneoidea</taxon>
        <taxon>Araneidae</taxon>
        <taxon>Caerostris</taxon>
    </lineage>
</organism>
<evidence type="ECO:0000313" key="1">
    <source>
        <dbReference type="EMBL" id="GIX89622.1"/>
    </source>
</evidence>
<protein>
    <submittedName>
        <fullName evidence="1">Uncharacterized protein</fullName>
    </submittedName>
</protein>
<evidence type="ECO:0000313" key="2">
    <source>
        <dbReference type="Proteomes" id="UP001054945"/>
    </source>
</evidence>
<reference evidence="1 2" key="1">
    <citation type="submission" date="2021-06" db="EMBL/GenBank/DDBJ databases">
        <title>Caerostris extrusa draft genome.</title>
        <authorList>
            <person name="Kono N."/>
            <person name="Arakawa K."/>
        </authorList>
    </citation>
    <scope>NUCLEOTIDE SEQUENCE [LARGE SCALE GENOMIC DNA]</scope>
</reference>
<dbReference type="AlphaFoldDB" id="A0AAV4P338"/>
<gene>
    <name evidence="1" type="primary">AVEN_122867_1</name>
    <name evidence="1" type="ORF">CEXT_201391</name>
</gene>
<keyword evidence="2" id="KW-1185">Reference proteome</keyword>
<accession>A0AAV4P338</accession>
<sequence>MDLNGFVNTSNDDSKCISVAFETFGGKIYNNACKNGNNLMTVQTLKCRTMAYVMNLLGISWDMLKNITLNYTPVHPQVAQELFRLVPNDDKIEYLLSQDFIRNNELFSIMKKLNRNERDKLAAVDGLVGVDSSSGPNFDFKRYSENLSYSMDGSPGFFNDDKERGLKGKHVQAIRRMYCEMHRYISAERLAPYVYRVVRQVCEELGGPTLPKIENEPQMSDNVLLGCKNIYVETMGQVEARKFMENIKVKLHKKDNEPTAHMSKNEKEWSVLLTKRLINVEINVCEKCLVNLKTVGFWLYRKLLSLKNLSAQRILKKKKKKKKKNI</sequence>
<dbReference type="Proteomes" id="UP001054945">
    <property type="component" value="Unassembled WGS sequence"/>
</dbReference>
<dbReference type="EMBL" id="BPLR01003878">
    <property type="protein sequence ID" value="GIX89622.1"/>
    <property type="molecule type" value="Genomic_DNA"/>
</dbReference>
<proteinExistence type="predicted"/>
<name>A0AAV4P338_CAEEX</name>
<comment type="caution">
    <text evidence="1">The sequence shown here is derived from an EMBL/GenBank/DDBJ whole genome shotgun (WGS) entry which is preliminary data.</text>
</comment>